<keyword evidence="3" id="KW-0812">Transmembrane</keyword>
<keyword evidence="2" id="KW-0175">Coiled coil</keyword>
<dbReference type="Proteomes" id="UP001166293">
    <property type="component" value="Unassembled WGS sequence"/>
</dbReference>
<comment type="similarity">
    <text evidence="1">Belongs to the membrane fusion protein (MFP) (TC 8.A.1) family.</text>
</comment>
<name>A0ABS6N321_9RHOB</name>
<keyword evidence="6" id="KW-1185">Reference proteome</keyword>
<dbReference type="PANTHER" id="PTHR30469">
    <property type="entry name" value="MULTIDRUG RESISTANCE PROTEIN MDTA"/>
    <property type="match status" value="1"/>
</dbReference>
<dbReference type="InterPro" id="IPR058647">
    <property type="entry name" value="BSH_CzcB-like"/>
</dbReference>
<keyword evidence="3" id="KW-0472">Membrane</keyword>
<dbReference type="RefSeq" id="WP_217776281.1">
    <property type="nucleotide sequence ID" value="NZ_JAHRWL010000001.1"/>
</dbReference>
<gene>
    <name evidence="5" type="ORF">KUH32_01400</name>
</gene>
<feature type="transmembrane region" description="Helical" evidence="3">
    <location>
        <begin position="21"/>
        <end position="41"/>
    </location>
</feature>
<dbReference type="EMBL" id="JAHRWL010000001">
    <property type="protein sequence ID" value="MBV2358417.1"/>
    <property type="molecule type" value="Genomic_DNA"/>
</dbReference>
<keyword evidence="3" id="KW-1133">Transmembrane helix</keyword>
<comment type="caution">
    <text evidence="5">The sequence shown here is derived from an EMBL/GenBank/DDBJ whole genome shotgun (WGS) entry which is preliminary data.</text>
</comment>
<dbReference type="PANTHER" id="PTHR30469:SF11">
    <property type="entry name" value="BLL4320 PROTEIN"/>
    <property type="match status" value="1"/>
</dbReference>
<evidence type="ECO:0000313" key="6">
    <source>
        <dbReference type="Proteomes" id="UP001166293"/>
    </source>
</evidence>
<evidence type="ECO:0000313" key="5">
    <source>
        <dbReference type="EMBL" id="MBV2358417.1"/>
    </source>
</evidence>
<organism evidence="5 6">
    <name type="scientific">Thalassococcus arenae</name>
    <dbReference type="NCBI Taxonomy" id="2851652"/>
    <lineage>
        <taxon>Bacteria</taxon>
        <taxon>Pseudomonadati</taxon>
        <taxon>Pseudomonadota</taxon>
        <taxon>Alphaproteobacteria</taxon>
        <taxon>Rhodobacterales</taxon>
        <taxon>Roseobacteraceae</taxon>
        <taxon>Thalassococcus</taxon>
    </lineage>
</organism>
<evidence type="ECO:0000256" key="2">
    <source>
        <dbReference type="SAM" id="Coils"/>
    </source>
</evidence>
<proteinExistence type="inferred from homology"/>
<sequence length="386" mass="41545">MQDDQQAMPKPSFRARARRGFRVISRGVATLAVVAGAVFAVQFGASELGRRADAAPAPDPAPLIPVSTAPAVFLEEYAVQRAFVGQVEPQKTVALSFELPGRLAAIHAGEGDRVRKGTVLASQDLALLHAERSRLEASREAARAQLRFAEQTVERNAALSQRGFASQAGLDEALSRQDELRARIAELDAALRDVDIRVSKSRILAPFDGRVTERLADGGETLSAGQRVFGLVEMTRPQVRVGVPLDLTEAALAKSEIDIDGTEYTATLVALRPDIDPVTRTRTAVFEIDTDAAPTFGRTARVLVTETVEARGLWLPTTSLKEGVRGQWTILTVDAGQIVRAAPVEVLHAESDRVFVRAALPEGTVLVKDGPQRVTVGQRVTLGDAR</sequence>
<dbReference type="NCBIfam" id="TIGR01730">
    <property type="entry name" value="RND_mfp"/>
    <property type="match status" value="1"/>
</dbReference>
<evidence type="ECO:0000259" key="4">
    <source>
        <dbReference type="Pfam" id="PF25973"/>
    </source>
</evidence>
<dbReference type="Pfam" id="PF25973">
    <property type="entry name" value="BSH_CzcB"/>
    <property type="match status" value="1"/>
</dbReference>
<reference evidence="5" key="1">
    <citation type="submission" date="2021-06" db="EMBL/GenBank/DDBJ databases">
        <title>Thalassococcus sp. CAU 1522 isolated from sea sand, Republic of Korea.</title>
        <authorList>
            <person name="Kim W."/>
        </authorList>
    </citation>
    <scope>NUCLEOTIDE SEQUENCE</scope>
    <source>
        <strain evidence="5">CAU 1522</strain>
    </source>
</reference>
<evidence type="ECO:0000256" key="1">
    <source>
        <dbReference type="ARBA" id="ARBA00009477"/>
    </source>
</evidence>
<protein>
    <submittedName>
        <fullName evidence="5">Efflux RND transporter periplasmic adaptor subunit</fullName>
    </submittedName>
</protein>
<feature type="coiled-coil region" evidence="2">
    <location>
        <begin position="125"/>
        <end position="197"/>
    </location>
</feature>
<dbReference type="InterPro" id="IPR006143">
    <property type="entry name" value="RND_pump_MFP"/>
</dbReference>
<feature type="domain" description="CzcB-like barrel-sandwich hybrid" evidence="4">
    <location>
        <begin position="93"/>
        <end position="231"/>
    </location>
</feature>
<evidence type="ECO:0000256" key="3">
    <source>
        <dbReference type="SAM" id="Phobius"/>
    </source>
</evidence>
<accession>A0ABS6N321</accession>